<dbReference type="Gene3D" id="3.40.630.30">
    <property type="match status" value="1"/>
</dbReference>
<dbReference type="GO" id="GO:0016747">
    <property type="term" value="F:acyltransferase activity, transferring groups other than amino-acyl groups"/>
    <property type="evidence" value="ECO:0007669"/>
    <property type="project" value="InterPro"/>
</dbReference>
<reference evidence="2 3" key="1">
    <citation type="submission" date="2020-08" db="EMBL/GenBank/DDBJ databases">
        <authorList>
            <person name="Hejnol A."/>
        </authorList>
    </citation>
    <scope>NUCLEOTIDE SEQUENCE [LARGE SCALE GENOMIC DNA]</scope>
</reference>
<evidence type="ECO:0000259" key="1">
    <source>
        <dbReference type="PROSITE" id="PS51186"/>
    </source>
</evidence>
<comment type="caution">
    <text evidence="2">The sequence shown here is derived from an EMBL/GenBank/DDBJ whole genome shotgun (WGS) entry which is preliminary data.</text>
</comment>
<proteinExistence type="predicted"/>
<dbReference type="SUPFAM" id="SSF55729">
    <property type="entry name" value="Acyl-CoA N-acyltransferases (Nat)"/>
    <property type="match status" value="1"/>
</dbReference>
<dbReference type="InterPro" id="IPR000182">
    <property type="entry name" value="GNAT_dom"/>
</dbReference>
<feature type="domain" description="N-acetyltransferase" evidence="1">
    <location>
        <begin position="32"/>
        <end position="235"/>
    </location>
</feature>
<sequence length="238" mass="27274">MGSLCGFFVKTVTIDKDENTYKTTSEVPNPGIKIRKAKAEELDRVADLLYEGYKKRLPFFADEGKQEFFTDMVKNCFQSNPKLIENVLVAIDDSKIQGLCSMKFTNEECKSSTNSKKCEESFKGSSCKGLMKTIFSFGMNQYLSKVGNDEAFIEAISVDPECKKESEIKNLLLQAAGDECQDRKCKKISSIVMFKDFENRRFFENYGYTTAKMHLARPIFMYGDKGCYKMEKEVFQYC</sequence>
<organism evidence="2 3">
    <name type="scientific">Dimorphilus gyrociliatus</name>
    <dbReference type="NCBI Taxonomy" id="2664684"/>
    <lineage>
        <taxon>Eukaryota</taxon>
        <taxon>Metazoa</taxon>
        <taxon>Spiralia</taxon>
        <taxon>Lophotrochozoa</taxon>
        <taxon>Annelida</taxon>
        <taxon>Polychaeta</taxon>
        <taxon>Polychaeta incertae sedis</taxon>
        <taxon>Dinophilidae</taxon>
        <taxon>Dimorphilus</taxon>
    </lineage>
</organism>
<dbReference type="InterPro" id="IPR016181">
    <property type="entry name" value="Acyl_CoA_acyltransferase"/>
</dbReference>
<evidence type="ECO:0000313" key="2">
    <source>
        <dbReference type="EMBL" id="CAD5114051.1"/>
    </source>
</evidence>
<protein>
    <submittedName>
        <fullName evidence="2">DgyrCDS3202</fullName>
    </submittedName>
</protein>
<keyword evidence="3" id="KW-1185">Reference proteome</keyword>
<evidence type="ECO:0000313" key="3">
    <source>
        <dbReference type="Proteomes" id="UP000549394"/>
    </source>
</evidence>
<name>A0A7I8VD25_9ANNE</name>
<accession>A0A7I8VD25</accession>
<dbReference type="PROSITE" id="PS51186">
    <property type="entry name" value="GNAT"/>
    <property type="match status" value="1"/>
</dbReference>
<gene>
    <name evidence="2" type="ORF">DGYR_LOCUS2942</name>
</gene>
<dbReference type="EMBL" id="CAJFCJ010000005">
    <property type="protein sequence ID" value="CAD5114051.1"/>
    <property type="molecule type" value="Genomic_DNA"/>
</dbReference>
<dbReference type="AlphaFoldDB" id="A0A7I8VD25"/>
<dbReference type="Proteomes" id="UP000549394">
    <property type="component" value="Unassembled WGS sequence"/>
</dbReference>